<evidence type="ECO:0000256" key="1">
    <source>
        <dbReference type="SAM" id="MobiDB-lite"/>
    </source>
</evidence>
<dbReference type="EMBL" id="FNHE01000002">
    <property type="protein sequence ID" value="SDL83429.1"/>
    <property type="molecule type" value="Genomic_DNA"/>
</dbReference>
<reference evidence="3" key="1">
    <citation type="submission" date="2016-10" db="EMBL/GenBank/DDBJ databases">
        <authorList>
            <person name="Varghese N."/>
            <person name="Submissions S."/>
        </authorList>
    </citation>
    <scope>NUCLEOTIDE SEQUENCE [LARGE SCALE GENOMIC DNA]</scope>
    <source>
        <strain evidence="3">DSM 45419</strain>
    </source>
</reference>
<evidence type="ECO:0000313" key="3">
    <source>
        <dbReference type="Proteomes" id="UP000198680"/>
    </source>
</evidence>
<sequence>MSYLDGTRITFSGRFFGDVSTVNNRATNYPPSSTPPTQLWNPGGGSTFDFLGCRVCGGEHLGGAPVAVDDPVRGLAVVGAADRPSAKLVDLDPDWQNSSEIWGLVVRLIDPTSGAEVLSGSFRVSGFRDITSRQIDGADVNGQPAGASFVSVLEDVAYGSAGAASPALAAIRAESSADRLSIVLNTFGFFRAHVGDSFATGSLTGCIGPWRAGEPAGFVAGRRIEAGVLSAEEDPPVVLGPTTAALDRPNSRLVVDLGNAYPIVDHAGTPATLARVSGSAETVDALEVGVLSGEDIAPGDVLSDADIVVIGTIDLTEAPGRAGVFSFPLTAAAASAAGERPLAVLARRPDLSRRVVCRETADGLYVRADEFVHRLDAHSAGVASVCAVRRGSPAAGVVVHLARSGAALQFPAQVETDARGFASIPLTAGDPGNPRGALALDGEVVRIAYSARLAANGSPDYLGSGLDSSLDLIVAHVRDPFEVPDEPDWVRDIHPILAQYARLYPVMREHIADLGDRDAVLSCRRAMVFALTRSITDPNYMPVSRDLSAQKLAAIVTWLEMGPTQRPAPSASDEPVDDPLGPDPHSAEAAAASRRILTRQAALRRGEPEG</sequence>
<organism evidence="2 3">
    <name type="scientific">Geodermatophilus siccatus</name>
    <dbReference type="NCBI Taxonomy" id="1137991"/>
    <lineage>
        <taxon>Bacteria</taxon>
        <taxon>Bacillati</taxon>
        <taxon>Actinomycetota</taxon>
        <taxon>Actinomycetes</taxon>
        <taxon>Geodermatophilales</taxon>
        <taxon>Geodermatophilaceae</taxon>
        <taxon>Geodermatophilus</taxon>
    </lineage>
</organism>
<gene>
    <name evidence="2" type="ORF">SAMN05660642_00957</name>
</gene>
<accession>A0A1G9NAE1</accession>
<feature type="region of interest" description="Disordered" evidence="1">
    <location>
        <begin position="563"/>
        <end position="594"/>
    </location>
</feature>
<dbReference type="OrthoDB" id="9800162at2"/>
<dbReference type="STRING" id="1137991.SAMN05660642_00957"/>
<name>A0A1G9NAE1_9ACTN</name>
<evidence type="ECO:0000313" key="2">
    <source>
        <dbReference type="EMBL" id="SDL83429.1"/>
    </source>
</evidence>
<keyword evidence="3" id="KW-1185">Reference proteome</keyword>
<dbReference type="RefSeq" id="WP_091214494.1">
    <property type="nucleotide sequence ID" value="NZ_FNHE01000002.1"/>
</dbReference>
<protein>
    <submittedName>
        <fullName evidence="2">Uncharacterized protein</fullName>
    </submittedName>
</protein>
<dbReference type="Proteomes" id="UP000198680">
    <property type="component" value="Unassembled WGS sequence"/>
</dbReference>
<dbReference type="AlphaFoldDB" id="A0A1G9NAE1"/>
<proteinExistence type="predicted"/>